<proteinExistence type="predicted"/>
<dbReference type="AlphaFoldDB" id="A0A5S6QG53"/>
<protein>
    <submittedName>
        <fullName evidence="2">Uncharacterized protein</fullName>
    </submittedName>
</protein>
<keyword evidence="1" id="KW-1185">Reference proteome</keyword>
<sequence length="142" mass="16910">MKMRSHLSLPRNDERTKVAHSACGEWEPLDLQAIAVYRGYWYSHANRALLPYRHLNSALLLLTPRWPTSWRADRMKRDREHWSHRPKLELFTKSFAREIKSAEFSFEGMCLISTFRPLNRHERNVLLISQSLLLANGRYRFS</sequence>
<accession>A0A5S6QG53</accession>
<dbReference type="WBParaSite" id="TMUE_2000006169.1">
    <property type="protein sequence ID" value="TMUE_2000006169.1"/>
    <property type="gene ID" value="WBGene00295151"/>
</dbReference>
<reference evidence="2" key="1">
    <citation type="submission" date="2019-12" db="UniProtKB">
        <authorList>
            <consortium name="WormBaseParasite"/>
        </authorList>
    </citation>
    <scope>IDENTIFICATION</scope>
</reference>
<evidence type="ECO:0000313" key="1">
    <source>
        <dbReference type="Proteomes" id="UP000046395"/>
    </source>
</evidence>
<dbReference type="Proteomes" id="UP000046395">
    <property type="component" value="Unassembled WGS sequence"/>
</dbReference>
<organism evidence="1 2">
    <name type="scientific">Trichuris muris</name>
    <name type="common">Mouse whipworm</name>
    <dbReference type="NCBI Taxonomy" id="70415"/>
    <lineage>
        <taxon>Eukaryota</taxon>
        <taxon>Metazoa</taxon>
        <taxon>Ecdysozoa</taxon>
        <taxon>Nematoda</taxon>
        <taxon>Enoplea</taxon>
        <taxon>Dorylaimia</taxon>
        <taxon>Trichinellida</taxon>
        <taxon>Trichuridae</taxon>
        <taxon>Trichuris</taxon>
    </lineage>
</organism>
<evidence type="ECO:0000313" key="2">
    <source>
        <dbReference type="WBParaSite" id="TMUE_2000006169.1"/>
    </source>
</evidence>
<name>A0A5S6QG53_TRIMR</name>